<dbReference type="InterPro" id="IPR036875">
    <property type="entry name" value="Znf_CCHC_sf"/>
</dbReference>
<name>A0A0J7KI55_LASNI</name>
<keyword evidence="1" id="KW-0863">Zinc-finger</keyword>
<feature type="compositionally biased region" description="Polar residues" evidence="3">
    <location>
        <begin position="35"/>
        <end position="50"/>
    </location>
</feature>
<dbReference type="EMBL" id="LBMM01007036">
    <property type="protein sequence ID" value="KMQ90098.1"/>
    <property type="molecule type" value="Genomic_DNA"/>
</dbReference>
<feature type="region of interest" description="Disordered" evidence="3">
    <location>
        <begin position="102"/>
        <end position="147"/>
    </location>
</feature>
<dbReference type="GO" id="GO:0003676">
    <property type="term" value="F:nucleic acid binding"/>
    <property type="evidence" value="ECO:0007669"/>
    <property type="project" value="InterPro"/>
</dbReference>
<dbReference type="PaxDb" id="67767-A0A0J7KI55"/>
<feature type="region of interest" description="Disordered" evidence="3">
    <location>
        <begin position="159"/>
        <end position="205"/>
    </location>
</feature>
<evidence type="ECO:0000256" key="3">
    <source>
        <dbReference type="SAM" id="MobiDB-lite"/>
    </source>
</evidence>
<sequence>MTMKYDKDKRKTLPQQGVLGDPAAGVEGITVPGAPTSSSYKGLTGVSTAGTPEEMATAVKSSAAPEENPDMEQAQVEEILHNITVGYESALDALEAKTPRTVSMDMDVVQEENTPKKRKAVASPIVDDSSSDEVIRPHVPRGVRRSRLSDPVLIGNIDLTRDSATPTNVGDTDLADADSDTPGPSSKGRKEPNKPRKKKTLKDVESNPDLDEVTYDELLSMGANDAGAIGLKCMDLLHEMRGFCQGQLNGKMKPKIHAAQKVINALIAKALSSSGDSAPLETRLREVVANLETTKGELARCRSENGTLKSENINLRSQIDEIRAEMGKVEEIRFENESLRKQVSEIRRDLRNLKKVDPRKEIVSFGGSRKDGKLKSRDRLTSGGYGSPVAGPSGTSVHRSSAEAVKVAVVTENKKETGKKGAGKRASRVSETFKDSKDVARDKDSSGDACLAMDWEALPQRLPRPGPRVVANVQLVPPRGLVESDREKSDTAEDTRSRGTKKGRRDSDGFPWSSVPKKQRRRKSGGSGNPKTVDSRGDPKGNPGTGIVRSKPNLSAKKRLPKTAAVTITGRSSDFSYKDALMKARREISLADLKIGQTRLRRAANGGYLIEILDADGADKAKTLQKKLRGLLPEEEATVACPVISGELRFIGLDDTITTEEVAQFIASEGKCDIGEVRVGTLRLMRNGLNMAWAKCPLVAASKIASKKKAYIGWTCARVELLRARPIQCFRCWGFGHVRFSCSAQVDRSRCCFNCGEDGHSLKDCQRPPRCVICAAEGRKDGHRTGSAPCEANRQVRPTRTRYGTSEASGPDRREGGVTDSNNEL</sequence>
<dbReference type="GO" id="GO:0008270">
    <property type="term" value="F:zinc ion binding"/>
    <property type="evidence" value="ECO:0007669"/>
    <property type="project" value="UniProtKB-KW"/>
</dbReference>
<keyword evidence="6" id="KW-1185">Reference proteome</keyword>
<reference evidence="5 6" key="1">
    <citation type="submission" date="2015-04" db="EMBL/GenBank/DDBJ databases">
        <title>Lasius niger genome sequencing.</title>
        <authorList>
            <person name="Konorov E.A."/>
            <person name="Nikitin M.A."/>
            <person name="Kirill M.V."/>
            <person name="Chang P."/>
        </authorList>
    </citation>
    <scope>NUCLEOTIDE SEQUENCE [LARGE SCALE GENOMIC DNA]</scope>
    <source>
        <tissue evidence="5">Whole</tissue>
    </source>
</reference>
<gene>
    <name evidence="5" type="ORF">RF55_10177</name>
</gene>
<dbReference type="AlphaFoldDB" id="A0A0J7KI55"/>
<feature type="coiled-coil region" evidence="2">
    <location>
        <begin position="305"/>
        <end position="356"/>
    </location>
</feature>
<dbReference type="Gene3D" id="4.10.60.10">
    <property type="entry name" value="Zinc finger, CCHC-type"/>
    <property type="match status" value="1"/>
</dbReference>
<feature type="compositionally biased region" description="Basic and acidic residues" evidence="3">
    <location>
        <begin position="1"/>
        <end position="11"/>
    </location>
</feature>
<dbReference type="OrthoDB" id="7554769at2759"/>
<keyword evidence="2" id="KW-0175">Coiled coil</keyword>
<feature type="compositionally biased region" description="Basic and acidic residues" evidence="3">
    <location>
        <begin position="482"/>
        <end position="497"/>
    </location>
</feature>
<accession>A0A0J7KI55</accession>
<evidence type="ECO:0000256" key="2">
    <source>
        <dbReference type="SAM" id="Coils"/>
    </source>
</evidence>
<feature type="region of interest" description="Disordered" evidence="3">
    <location>
        <begin position="480"/>
        <end position="562"/>
    </location>
</feature>
<keyword evidence="1" id="KW-0479">Metal-binding</keyword>
<feature type="compositionally biased region" description="Basic and acidic residues" evidence="3">
    <location>
        <begin position="364"/>
        <end position="380"/>
    </location>
</feature>
<feature type="region of interest" description="Disordered" evidence="3">
    <location>
        <begin position="364"/>
        <end position="401"/>
    </location>
</feature>
<protein>
    <submittedName>
        <fullName evidence="5">Gag-pol polyprotein</fullName>
    </submittedName>
</protein>
<proteinExistence type="predicted"/>
<dbReference type="SMART" id="SM00343">
    <property type="entry name" value="ZnF_C2HC"/>
    <property type="match status" value="2"/>
</dbReference>
<feature type="region of interest" description="Disordered" evidence="3">
    <location>
        <begin position="780"/>
        <end position="825"/>
    </location>
</feature>
<organism evidence="5 6">
    <name type="scientific">Lasius niger</name>
    <name type="common">Black garden ant</name>
    <dbReference type="NCBI Taxonomy" id="67767"/>
    <lineage>
        <taxon>Eukaryota</taxon>
        <taxon>Metazoa</taxon>
        <taxon>Ecdysozoa</taxon>
        <taxon>Arthropoda</taxon>
        <taxon>Hexapoda</taxon>
        <taxon>Insecta</taxon>
        <taxon>Pterygota</taxon>
        <taxon>Neoptera</taxon>
        <taxon>Endopterygota</taxon>
        <taxon>Hymenoptera</taxon>
        <taxon>Apocrita</taxon>
        <taxon>Aculeata</taxon>
        <taxon>Formicoidea</taxon>
        <taxon>Formicidae</taxon>
        <taxon>Formicinae</taxon>
        <taxon>Lasius</taxon>
        <taxon>Lasius</taxon>
    </lineage>
</organism>
<evidence type="ECO:0000259" key="4">
    <source>
        <dbReference type="PROSITE" id="PS50158"/>
    </source>
</evidence>
<dbReference type="SUPFAM" id="SSF57756">
    <property type="entry name" value="Retrovirus zinc finger-like domains"/>
    <property type="match status" value="1"/>
</dbReference>
<feature type="domain" description="CCHC-type" evidence="4">
    <location>
        <begin position="752"/>
        <end position="767"/>
    </location>
</feature>
<evidence type="ECO:0000313" key="5">
    <source>
        <dbReference type="EMBL" id="KMQ90098.1"/>
    </source>
</evidence>
<feature type="region of interest" description="Disordered" evidence="3">
    <location>
        <begin position="413"/>
        <end position="447"/>
    </location>
</feature>
<evidence type="ECO:0000256" key="1">
    <source>
        <dbReference type="PROSITE-ProRule" id="PRU00047"/>
    </source>
</evidence>
<dbReference type="Proteomes" id="UP000036403">
    <property type="component" value="Unassembled WGS sequence"/>
</dbReference>
<evidence type="ECO:0000313" key="6">
    <source>
        <dbReference type="Proteomes" id="UP000036403"/>
    </source>
</evidence>
<comment type="caution">
    <text evidence="5">The sequence shown here is derived from an EMBL/GenBank/DDBJ whole genome shotgun (WGS) entry which is preliminary data.</text>
</comment>
<feature type="region of interest" description="Disordered" evidence="3">
    <location>
        <begin position="1"/>
        <end position="71"/>
    </location>
</feature>
<keyword evidence="1" id="KW-0862">Zinc</keyword>
<dbReference type="PROSITE" id="PS50158">
    <property type="entry name" value="ZF_CCHC"/>
    <property type="match status" value="1"/>
</dbReference>
<feature type="compositionally biased region" description="Polar residues" evidence="3">
    <location>
        <begin position="796"/>
        <end position="808"/>
    </location>
</feature>
<dbReference type="InterPro" id="IPR001878">
    <property type="entry name" value="Znf_CCHC"/>
</dbReference>
<feature type="compositionally biased region" description="Basic and acidic residues" evidence="3">
    <location>
        <begin position="431"/>
        <end position="446"/>
    </location>
</feature>